<reference evidence="2 3" key="1">
    <citation type="submission" date="2013-02" db="EMBL/GenBank/DDBJ databases">
        <authorList>
            <person name="Fiebig A."/>
            <person name="Goeker M."/>
            <person name="Klenk H.-P.P."/>
        </authorList>
    </citation>
    <scope>NUCLEOTIDE SEQUENCE [LARGE SCALE GENOMIC DNA]</scope>
    <source>
        <strain evidence="2 3">DSM 19309</strain>
    </source>
</reference>
<evidence type="ECO:0000313" key="2">
    <source>
        <dbReference type="EMBL" id="EYD78319.1"/>
    </source>
</evidence>
<dbReference type="Pfam" id="PF09622">
    <property type="entry name" value="DUF2391"/>
    <property type="match status" value="1"/>
</dbReference>
<evidence type="ECO:0000313" key="3">
    <source>
        <dbReference type="Proteomes" id="UP000019666"/>
    </source>
</evidence>
<dbReference type="NCBIfam" id="TIGR02587">
    <property type="entry name" value="TIGR02587 family membrane protein"/>
    <property type="match status" value="1"/>
</dbReference>
<protein>
    <recommendedName>
        <fullName evidence="4">TIGR02587 family membrane protein</fullName>
    </recommendedName>
</protein>
<feature type="transmembrane region" description="Helical" evidence="1">
    <location>
        <begin position="116"/>
        <end position="134"/>
    </location>
</feature>
<dbReference type="HOGENOM" id="CLU_082424_0_0_5"/>
<dbReference type="AlphaFoldDB" id="A0A017HX31"/>
<feature type="transmembrane region" description="Helical" evidence="1">
    <location>
        <begin position="51"/>
        <end position="72"/>
    </location>
</feature>
<gene>
    <name evidence="2" type="ORF">Rumeso_00148</name>
</gene>
<feature type="transmembrane region" description="Helical" evidence="1">
    <location>
        <begin position="84"/>
        <end position="104"/>
    </location>
</feature>
<comment type="caution">
    <text evidence="2">The sequence shown here is derived from an EMBL/GenBank/DDBJ whole genome shotgun (WGS) entry which is preliminary data.</text>
</comment>
<feature type="transmembrane region" description="Helical" evidence="1">
    <location>
        <begin position="223"/>
        <end position="243"/>
    </location>
</feature>
<proteinExistence type="predicted"/>
<evidence type="ECO:0008006" key="4">
    <source>
        <dbReference type="Google" id="ProtNLM"/>
    </source>
</evidence>
<feature type="transmembrane region" description="Helical" evidence="1">
    <location>
        <begin position="255"/>
        <end position="277"/>
    </location>
</feature>
<dbReference type="InterPro" id="IPR024464">
    <property type="entry name" value="DUF2391"/>
</dbReference>
<keyword evidence="3" id="KW-1185">Reference proteome</keyword>
<dbReference type="InterPro" id="IPR013416">
    <property type="entry name" value="CHP02587_IM"/>
</dbReference>
<feature type="transmembrane region" description="Helical" evidence="1">
    <location>
        <begin position="155"/>
        <end position="171"/>
    </location>
</feature>
<keyword evidence="1" id="KW-0472">Membrane</keyword>
<dbReference type="RefSeq" id="WP_211262947.1">
    <property type="nucleotide sequence ID" value="NZ_KK088615.1"/>
</dbReference>
<sequence length="278" mass="30262">MSDQSKSDSQGLTNRDYAVDLLRAFGGAVIFAFPLLMTMEMWWLGFTMDRWRLVLFLALNLALLEGLSFVAGFRKAFSLKDDTLDMLAAYGVGILASAALLLAFDLISWGMNADEVLGKIAVQAVPASIGAMAARRQLGDSEEEDERPDCYGGELFLMLAGALFLAFNVAPTEEMILIAYVMTPWHAIVLVVVSLLMLHAFVYSLEFSGQEEKPGGNGFWRTFWGYSLAGYAIALLVSLYVLWTFGRTDGVALGQVAMMVTVLSLPSALGAAIARLIV</sequence>
<organism evidence="2 3">
    <name type="scientific">Rubellimicrobium mesophilum DSM 19309</name>
    <dbReference type="NCBI Taxonomy" id="442562"/>
    <lineage>
        <taxon>Bacteria</taxon>
        <taxon>Pseudomonadati</taxon>
        <taxon>Pseudomonadota</taxon>
        <taxon>Alphaproteobacteria</taxon>
        <taxon>Rhodobacterales</taxon>
        <taxon>Roseobacteraceae</taxon>
        <taxon>Rubellimicrobium</taxon>
    </lineage>
</organism>
<dbReference type="PATRIC" id="fig|442562.3.peg.149"/>
<evidence type="ECO:0000256" key="1">
    <source>
        <dbReference type="SAM" id="Phobius"/>
    </source>
</evidence>
<feature type="transmembrane region" description="Helical" evidence="1">
    <location>
        <begin position="177"/>
        <end position="202"/>
    </location>
</feature>
<dbReference type="EMBL" id="AOSK01000005">
    <property type="protein sequence ID" value="EYD78319.1"/>
    <property type="molecule type" value="Genomic_DNA"/>
</dbReference>
<accession>A0A017HX31</accession>
<keyword evidence="1" id="KW-1133">Transmembrane helix</keyword>
<feature type="transmembrane region" description="Helical" evidence="1">
    <location>
        <begin position="21"/>
        <end position="45"/>
    </location>
</feature>
<dbReference type="Proteomes" id="UP000019666">
    <property type="component" value="Unassembled WGS sequence"/>
</dbReference>
<name>A0A017HX31_9RHOB</name>
<keyword evidence="1" id="KW-0812">Transmembrane</keyword>
<dbReference type="STRING" id="442562.Rumeso_00148"/>